<evidence type="ECO:0000256" key="4">
    <source>
        <dbReference type="ARBA" id="ARBA00022764"/>
    </source>
</evidence>
<dbReference type="CDD" id="cd13659">
    <property type="entry name" value="PBP2_PotF"/>
    <property type="match status" value="1"/>
</dbReference>
<gene>
    <name evidence="7" type="ORF">OM960_24770</name>
</gene>
<dbReference type="PANTHER" id="PTHR30222">
    <property type="entry name" value="SPERMIDINE/PUTRESCINE-BINDING PERIPLASMIC PROTEIN"/>
    <property type="match status" value="1"/>
</dbReference>
<evidence type="ECO:0000256" key="2">
    <source>
        <dbReference type="ARBA" id="ARBA00022448"/>
    </source>
</evidence>
<evidence type="ECO:0000256" key="1">
    <source>
        <dbReference type="ARBA" id="ARBA00004418"/>
    </source>
</evidence>
<dbReference type="PANTHER" id="PTHR30222:SF12">
    <property type="entry name" value="NORSPERMIDINE SENSOR"/>
    <property type="match status" value="1"/>
</dbReference>
<evidence type="ECO:0000256" key="3">
    <source>
        <dbReference type="ARBA" id="ARBA00022729"/>
    </source>
</evidence>
<proteinExistence type="inferred from homology"/>
<dbReference type="Gene3D" id="3.40.190.10">
    <property type="entry name" value="Periplasmic binding protein-like II"/>
    <property type="match status" value="2"/>
</dbReference>
<dbReference type="Proteomes" id="UP001207582">
    <property type="component" value="Unassembled WGS sequence"/>
</dbReference>
<keyword evidence="4 5" id="KW-0574">Periplasm</keyword>
<dbReference type="Pfam" id="PF13416">
    <property type="entry name" value="SBP_bac_8"/>
    <property type="match status" value="1"/>
</dbReference>
<accession>A0ABT3JAL7</accession>
<dbReference type="PRINTS" id="PR00909">
    <property type="entry name" value="SPERMDNBNDNG"/>
</dbReference>
<reference evidence="7 8" key="1">
    <citation type="submission" date="2022-10" db="EMBL/GenBank/DDBJ databases">
        <title>Defluviimonas sp. CAU 1641 isolated from mud.</title>
        <authorList>
            <person name="Kim W."/>
        </authorList>
    </citation>
    <scope>NUCLEOTIDE SEQUENCE [LARGE SCALE GENOMIC DNA]</scope>
    <source>
        <strain evidence="7 8">CAU 1641</strain>
    </source>
</reference>
<organism evidence="7 8">
    <name type="scientific">Defluviimonas salinarum</name>
    <dbReference type="NCBI Taxonomy" id="2992147"/>
    <lineage>
        <taxon>Bacteria</taxon>
        <taxon>Pseudomonadati</taxon>
        <taxon>Pseudomonadota</taxon>
        <taxon>Alphaproteobacteria</taxon>
        <taxon>Rhodobacterales</taxon>
        <taxon>Paracoccaceae</taxon>
        <taxon>Albidovulum</taxon>
    </lineage>
</organism>
<comment type="caution">
    <text evidence="7">The sequence shown here is derived from an EMBL/GenBank/DDBJ whole genome shotgun (WGS) entry which is preliminary data.</text>
</comment>
<keyword evidence="2 5" id="KW-0813">Transport</keyword>
<dbReference type="RefSeq" id="WP_264773865.1">
    <property type="nucleotide sequence ID" value="NZ_JAPDOG010000062.1"/>
</dbReference>
<keyword evidence="8" id="KW-1185">Reference proteome</keyword>
<evidence type="ECO:0000256" key="5">
    <source>
        <dbReference type="PIRNR" id="PIRNR019574"/>
    </source>
</evidence>
<dbReference type="EMBL" id="JAPDOG010000062">
    <property type="protein sequence ID" value="MCW3784731.1"/>
    <property type="molecule type" value="Genomic_DNA"/>
</dbReference>
<dbReference type="InterPro" id="IPR006059">
    <property type="entry name" value="SBP"/>
</dbReference>
<feature type="chain" id="PRO_5046821596" description="Putrescine-binding periplasmic protein" evidence="6">
    <location>
        <begin position="20"/>
        <end position="360"/>
    </location>
</feature>
<sequence>MKRLSTGAALFCFATQSAAQDETVNVFNWFNYFGETTLSDFEDRHGIQVIYDSFDSPEILETKVLIGGSGYDVVYPGSSQMARHIPAGAYQKLDKSKLTNLGNIDPKFMEILAVYDQGNEYAVPYTWGTTGIAYDYAEVDARLPDAPVDSLRMIFDPEIVSKFEDCGVFILNSPTSVVAAALTYLGKDPNSEDTDDLSAAMDVLAQVRPYLRHFNNGQVINDLAGGDLCLAMTYNGDVGLAYVRAEEAGKPITIAYSIPKEGAEIYFDVMAIPADAPHPEAAHSFINYILEPRVAAEITNYIYFANANAEATEMVAEEIRNDPGTYPPTEVEKKLYAIEPNSQKFTRLLNRSWTRFKSGQ</sequence>
<evidence type="ECO:0000313" key="8">
    <source>
        <dbReference type="Proteomes" id="UP001207582"/>
    </source>
</evidence>
<dbReference type="SUPFAM" id="SSF53850">
    <property type="entry name" value="Periplasmic binding protein-like II"/>
    <property type="match status" value="1"/>
</dbReference>
<comment type="similarity">
    <text evidence="5">Belongs to the bacterial solute-binding protein PotD/PotF family.</text>
</comment>
<dbReference type="InterPro" id="IPR001188">
    <property type="entry name" value="Sperm_putr-bd"/>
</dbReference>
<dbReference type="PIRSF" id="PIRSF019574">
    <property type="entry name" value="Periplasmic_polyamine_BP"/>
    <property type="match status" value="1"/>
</dbReference>
<comment type="function">
    <text evidence="5">Required for the activity of the bacterial periplasmic transport system of putrescine.</text>
</comment>
<evidence type="ECO:0000256" key="6">
    <source>
        <dbReference type="SAM" id="SignalP"/>
    </source>
</evidence>
<feature type="signal peptide" evidence="6">
    <location>
        <begin position="1"/>
        <end position="19"/>
    </location>
</feature>
<comment type="subcellular location">
    <subcellularLocation>
        <location evidence="1 5">Periplasm</location>
    </subcellularLocation>
</comment>
<protein>
    <recommendedName>
        <fullName evidence="5">Putrescine-binding periplasmic protein</fullName>
    </recommendedName>
</protein>
<name>A0ABT3JAL7_9RHOB</name>
<keyword evidence="3 6" id="KW-0732">Signal</keyword>
<evidence type="ECO:0000313" key="7">
    <source>
        <dbReference type="EMBL" id="MCW3784731.1"/>
    </source>
</evidence>